<dbReference type="EMBL" id="CP104562">
    <property type="protein sequence ID" value="UXH78422.1"/>
    <property type="molecule type" value="Genomic_DNA"/>
</dbReference>
<reference evidence="2" key="1">
    <citation type="submission" date="2022-10" db="EMBL/GenBank/DDBJ databases">
        <title>Characterization and whole genome sequencing of a new Roseateles species, isolated from fresh water.</title>
        <authorList>
            <person name="Guliayeva D.Y."/>
            <person name="Akhremchuk A.E."/>
            <person name="Sikolenko M.A."/>
            <person name="Valentovich L.N."/>
            <person name="Sidarenka A.V."/>
        </authorList>
    </citation>
    <scope>NUCLEOTIDE SEQUENCE</scope>
    <source>
        <strain evidence="2">BIM B-1768</strain>
    </source>
</reference>
<keyword evidence="3" id="KW-1185">Reference proteome</keyword>
<gene>
    <name evidence="2" type="ORF">N4261_00305</name>
</gene>
<sequence length="68" mass="7598">MEMTIMIDEALYREALEVVGRPMPVDELVTTALRTFIRVEAGRRLAALGGTAPDMPDIPRRREAPDES</sequence>
<feature type="compositionally biased region" description="Basic and acidic residues" evidence="1">
    <location>
        <begin position="57"/>
        <end position="68"/>
    </location>
</feature>
<proteinExistence type="predicted"/>
<protein>
    <submittedName>
        <fullName evidence="2">Type II toxin-antitoxin system VapB family antitoxin</fullName>
    </submittedName>
</protein>
<feature type="region of interest" description="Disordered" evidence="1">
    <location>
        <begin position="49"/>
        <end position="68"/>
    </location>
</feature>
<dbReference type="RefSeq" id="WP_261758213.1">
    <property type="nucleotide sequence ID" value="NZ_CP104562.2"/>
</dbReference>
<dbReference type="Proteomes" id="UP001064933">
    <property type="component" value="Chromosome"/>
</dbReference>
<accession>A0ABY6B0F1</accession>
<organism evidence="2 3">
    <name type="scientific">Roseateles amylovorans</name>
    <dbReference type="NCBI Taxonomy" id="2978473"/>
    <lineage>
        <taxon>Bacteria</taxon>
        <taxon>Pseudomonadati</taxon>
        <taxon>Pseudomonadota</taxon>
        <taxon>Betaproteobacteria</taxon>
        <taxon>Burkholderiales</taxon>
        <taxon>Sphaerotilaceae</taxon>
        <taxon>Roseateles</taxon>
    </lineage>
</organism>
<evidence type="ECO:0000256" key="1">
    <source>
        <dbReference type="SAM" id="MobiDB-lite"/>
    </source>
</evidence>
<name>A0ABY6B0F1_9BURK</name>
<evidence type="ECO:0000313" key="3">
    <source>
        <dbReference type="Proteomes" id="UP001064933"/>
    </source>
</evidence>
<evidence type="ECO:0000313" key="2">
    <source>
        <dbReference type="EMBL" id="UXH78422.1"/>
    </source>
</evidence>